<sequence>MDPFIIAAIISAIVIIILSVAFLKVSQVKPQAAARPRAVVQRDGGPGRVQAVRNQRARMRANAARHQAALEEEPEVPNEVENEEVPESSTKVEFDDKMGAKKRAKLEAKLEKQKAREAEIQMREMKKKRDEELEEERRKVEEKQEEEERQRQEAEKKAEEERKRREQEEYEAMKAAFSVESEGFEENDEQDKESLLRDFIEYIKAQKVVLLEDLAGHFKLKTQAAIDRITDLQTSGELTGVIDDRGKFIYISQKELEDVAKFIKQRGRVSITDLAESSNELINLNPVTVT</sequence>
<feature type="region of interest" description="Disordered" evidence="11">
    <location>
        <begin position="67"/>
        <end position="167"/>
    </location>
</feature>
<keyword evidence="14" id="KW-1185">Reference proteome</keyword>
<feature type="compositionally biased region" description="Acidic residues" evidence="11">
    <location>
        <begin position="70"/>
        <end position="86"/>
    </location>
</feature>
<accession>A0ABN8AXT3</accession>
<reference evidence="13" key="1">
    <citation type="submission" date="2021-12" db="EMBL/GenBank/DDBJ databases">
        <authorList>
            <person name="King R."/>
        </authorList>
    </citation>
    <scope>NUCLEOTIDE SEQUENCE</scope>
</reference>
<feature type="transmembrane region" description="Helical" evidence="12">
    <location>
        <begin position="6"/>
        <end position="25"/>
    </location>
</feature>
<dbReference type="InterPro" id="IPR036388">
    <property type="entry name" value="WH-like_DNA-bd_sf"/>
</dbReference>
<dbReference type="SMART" id="SM01128">
    <property type="entry name" value="DDRGK"/>
    <property type="match status" value="1"/>
</dbReference>
<evidence type="ECO:0000313" key="13">
    <source>
        <dbReference type="EMBL" id="CAH0399916.1"/>
    </source>
</evidence>
<evidence type="ECO:0000256" key="8">
    <source>
        <dbReference type="ARBA" id="ARBA00023136"/>
    </source>
</evidence>
<proteinExistence type="inferred from homology"/>
<evidence type="ECO:0000256" key="3">
    <source>
        <dbReference type="ARBA" id="ARBA00018218"/>
    </source>
</evidence>
<gene>
    <name evidence="13" type="ORF">CHILSU_LOCUS3086</name>
</gene>
<dbReference type="SUPFAM" id="SSF46785">
    <property type="entry name" value="Winged helix' DNA-binding domain"/>
    <property type="match status" value="1"/>
</dbReference>
<evidence type="ECO:0000256" key="4">
    <source>
        <dbReference type="ARBA" id="ARBA00022692"/>
    </source>
</evidence>
<evidence type="ECO:0000256" key="7">
    <source>
        <dbReference type="ARBA" id="ARBA00022989"/>
    </source>
</evidence>
<comment type="function">
    <text evidence="9">Substrate adapter for ufmylation, the covalent attachment of the ubiquitin-like modifier UFM1 to substrate proteins. Required for ufmylation of Atg9; protects the nervous system during aging, possibly by stabilizing Atg9 and supporting its function.</text>
</comment>
<dbReference type="PANTHER" id="PTHR48176">
    <property type="entry name" value="DDRGK DOMAIN-CONTAINING PROTEIN 1"/>
    <property type="match status" value="1"/>
</dbReference>
<evidence type="ECO:0000256" key="10">
    <source>
        <dbReference type="ARBA" id="ARBA00049687"/>
    </source>
</evidence>
<evidence type="ECO:0000256" key="6">
    <source>
        <dbReference type="ARBA" id="ARBA00022824"/>
    </source>
</evidence>
<dbReference type="InterPro" id="IPR036390">
    <property type="entry name" value="WH_DNA-bd_sf"/>
</dbReference>
<evidence type="ECO:0000256" key="12">
    <source>
        <dbReference type="SAM" id="Phobius"/>
    </source>
</evidence>
<dbReference type="PANTHER" id="PTHR48176:SF1">
    <property type="entry name" value="DDRGK DOMAIN-CONTAINING PROTEIN 1"/>
    <property type="match status" value="1"/>
</dbReference>
<dbReference type="Pfam" id="PF09756">
    <property type="entry name" value="DDRGK"/>
    <property type="match status" value="1"/>
</dbReference>
<name>A0ABN8AXT3_CHISP</name>
<evidence type="ECO:0000313" key="14">
    <source>
        <dbReference type="Proteomes" id="UP001153292"/>
    </source>
</evidence>
<organism evidence="13 14">
    <name type="scientific">Chilo suppressalis</name>
    <name type="common">Asiatic rice borer moth</name>
    <dbReference type="NCBI Taxonomy" id="168631"/>
    <lineage>
        <taxon>Eukaryota</taxon>
        <taxon>Metazoa</taxon>
        <taxon>Ecdysozoa</taxon>
        <taxon>Arthropoda</taxon>
        <taxon>Hexapoda</taxon>
        <taxon>Insecta</taxon>
        <taxon>Pterygota</taxon>
        <taxon>Neoptera</taxon>
        <taxon>Endopterygota</taxon>
        <taxon>Lepidoptera</taxon>
        <taxon>Glossata</taxon>
        <taxon>Ditrysia</taxon>
        <taxon>Pyraloidea</taxon>
        <taxon>Crambidae</taxon>
        <taxon>Crambinae</taxon>
        <taxon>Chilo</taxon>
    </lineage>
</organism>
<dbReference type="InterPro" id="IPR019153">
    <property type="entry name" value="DDRGK_dom-contain"/>
</dbReference>
<keyword evidence="6" id="KW-0256">Endoplasmic reticulum</keyword>
<keyword evidence="7 12" id="KW-1133">Transmembrane helix</keyword>
<dbReference type="InterPro" id="IPR050899">
    <property type="entry name" value="DDRGK_domain-containing"/>
</dbReference>
<dbReference type="EMBL" id="OU963908">
    <property type="protein sequence ID" value="CAH0399916.1"/>
    <property type="molecule type" value="Genomic_DNA"/>
</dbReference>
<keyword evidence="8 12" id="KW-0472">Membrane</keyword>
<comment type="similarity">
    <text evidence="2">Belongs to the DDRGK1 family.</text>
</comment>
<dbReference type="Gene3D" id="1.10.10.10">
    <property type="entry name" value="Winged helix-like DNA-binding domain superfamily/Winged helix DNA-binding domain"/>
    <property type="match status" value="1"/>
</dbReference>
<evidence type="ECO:0000256" key="11">
    <source>
        <dbReference type="SAM" id="MobiDB-lite"/>
    </source>
</evidence>
<evidence type="ECO:0000256" key="5">
    <source>
        <dbReference type="ARBA" id="ARBA00022786"/>
    </source>
</evidence>
<feature type="compositionally biased region" description="Basic and acidic residues" evidence="11">
    <location>
        <begin position="90"/>
        <end position="167"/>
    </location>
</feature>
<protein>
    <recommendedName>
        <fullName evidence="3">DDRGK domain-containing protein 1</fullName>
    </recommendedName>
</protein>
<evidence type="ECO:0000256" key="2">
    <source>
        <dbReference type="ARBA" id="ARBA00009829"/>
    </source>
</evidence>
<comment type="subcellular location">
    <subcellularLocation>
        <location evidence="1">Endoplasmic reticulum membrane</location>
        <topology evidence="1">Single-pass membrane protein</topology>
    </subcellularLocation>
</comment>
<dbReference type="Proteomes" id="UP001153292">
    <property type="component" value="Chromosome 15"/>
</dbReference>
<evidence type="ECO:0000256" key="9">
    <source>
        <dbReference type="ARBA" id="ARBA00049608"/>
    </source>
</evidence>
<keyword evidence="5" id="KW-0833">Ubl conjugation pathway</keyword>
<evidence type="ECO:0000256" key="1">
    <source>
        <dbReference type="ARBA" id="ARBA00004389"/>
    </source>
</evidence>
<comment type="subunit">
    <text evidence="10">Interacts with Atg9; the interaction is transient.</text>
</comment>
<keyword evidence="4 12" id="KW-0812">Transmembrane</keyword>